<evidence type="ECO:0000256" key="7">
    <source>
        <dbReference type="ARBA" id="ARBA00035140"/>
    </source>
</evidence>
<dbReference type="AlphaFoldDB" id="A0A8D8XTU0"/>
<dbReference type="EMBL" id="HBUF01030260">
    <property type="protein sequence ID" value="CAG6614424.1"/>
    <property type="molecule type" value="Transcribed_RNA"/>
</dbReference>
<comment type="similarity">
    <text evidence="2">Belongs to the mitochondrion-specific ribosomal protein mS29 family.</text>
</comment>
<comment type="subcellular location">
    <subcellularLocation>
        <location evidence="1">Mitochondrion</location>
    </subcellularLocation>
</comment>
<reference evidence="8" key="1">
    <citation type="submission" date="2021-05" db="EMBL/GenBank/DDBJ databases">
        <authorList>
            <person name="Alioto T."/>
            <person name="Alioto T."/>
            <person name="Gomez Garrido J."/>
        </authorList>
    </citation>
    <scope>NUCLEOTIDE SEQUENCE</scope>
</reference>
<keyword evidence="4 8" id="KW-0689">Ribosomal protein</keyword>
<protein>
    <recommendedName>
        <fullName evidence="7">Small ribosomal subunit protein mS29</fullName>
    </recommendedName>
</protein>
<sequence>MALNAVRQLRQLSIVRYLSAAAPELKHGDVQVRRTQETKASNHSKADLYKFYTLPEHLKSELFELGGIPKVFKEQSQIFNEAAILVRSCMVELVGYLKQVDKLEGVPSPRFVVYGEGGVGKSLTLMHALQYAQENGQLIVHIPWALKWFAYPKEVSLSTTKEGMVDLNIDAAMWLRHFQLQNKKLLEDPKLVTSREYVWSPREKSEVNIPLRELVEHGISRVKYASDVVDALFQEVKILSTQGVCRTFVCVDGYNCFFTESSNCKPEDKSKVPPSRVTLTQSVLNLVQSDWSNGSIVLGLSPRANLPNRRASHLPLYILKKEGFESIDPFVPIHVPELNSEEFHNLLNLYEDKKWLQFKHAREEIAFVTKQVAQKVYEYCSYK</sequence>
<organism evidence="8">
    <name type="scientific">Cacopsylla melanoneura</name>
    <dbReference type="NCBI Taxonomy" id="428564"/>
    <lineage>
        <taxon>Eukaryota</taxon>
        <taxon>Metazoa</taxon>
        <taxon>Ecdysozoa</taxon>
        <taxon>Arthropoda</taxon>
        <taxon>Hexapoda</taxon>
        <taxon>Insecta</taxon>
        <taxon>Pterygota</taxon>
        <taxon>Neoptera</taxon>
        <taxon>Paraneoptera</taxon>
        <taxon>Hemiptera</taxon>
        <taxon>Sternorrhyncha</taxon>
        <taxon>Psylloidea</taxon>
        <taxon>Psyllidae</taxon>
        <taxon>Psyllinae</taxon>
        <taxon>Cacopsylla</taxon>
    </lineage>
</organism>
<dbReference type="Pfam" id="PF10236">
    <property type="entry name" value="DAP3"/>
    <property type="match status" value="1"/>
</dbReference>
<dbReference type="InterPro" id="IPR019368">
    <property type="entry name" value="Ribosomal_mS29"/>
</dbReference>
<proteinExistence type="inferred from homology"/>
<dbReference type="EMBL" id="HBUF01279021">
    <property type="protein sequence ID" value="CAG6686933.1"/>
    <property type="molecule type" value="Transcribed_RNA"/>
</dbReference>
<evidence type="ECO:0000313" key="8">
    <source>
        <dbReference type="EMBL" id="CAG6709217.1"/>
    </source>
</evidence>
<dbReference type="EMBL" id="HBUF01587459">
    <property type="protein sequence ID" value="CAG6772296.1"/>
    <property type="molecule type" value="Transcribed_RNA"/>
</dbReference>
<dbReference type="PANTHER" id="PTHR12810">
    <property type="entry name" value="MITOCHONDRIAL 28S RIBOSOMAL PROTEIN S29"/>
    <property type="match status" value="1"/>
</dbReference>
<evidence type="ECO:0000256" key="5">
    <source>
        <dbReference type="ARBA" id="ARBA00023128"/>
    </source>
</evidence>
<evidence type="ECO:0000256" key="4">
    <source>
        <dbReference type="ARBA" id="ARBA00022980"/>
    </source>
</evidence>
<keyword evidence="6" id="KW-0687">Ribonucleoprotein</keyword>
<keyword evidence="3" id="KW-0809">Transit peptide</keyword>
<dbReference type="InterPro" id="IPR008092">
    <property type="entry name" value="Ribosomal_mS29_met"/>
</dbReference>
<dbReference type="GO" id="GO:0005763">
    <property type="term" value="C:mitochondrial small ribosomal subunit"/>
    <property type="evidence" value="ECO:0007669"/>
    <property type="project" value="TreeGrafter"/>
</dbReference>
<dbReference type="EMBL" id="HBUF01345816">
    <property type="protein sequence ID" value="CAG6709218.1"/>
    <property type="molecule type" value="Transcribed_RNA"/>
</dbReference>
<dbReference type="EMBL" id="HBUF01587458">
    <property type="protein sequence ID" value="CAG6772294.1"/>
    <property type="molecule type" value="Transcribed_RNA"/>
</dbReference>
<evidence type="ECO:0000256" key="2">
    <source>
        <dbReference type="ARBA" id="ARBA00009863"/>
    </source>
</evidence>
<name>A0A8D8XTU0_9HEMI</name>
<dbReference type="EMBL" id="HBUF01030262">
    <property type="protein sequence ID" value="CAG6614426.1"/>
    <property type="molecule type" value="Transcribed_RNA"/>
</dbReference>
<dbReference type="EMBL" id="HBUF01279023">
    <property type="protein sequence ID" value="CAG6686935.1"/>
    <property type="molecule type" value="Transcribed_RNA"/>
</dbReference>
<dbReference type="EMBL" id="HBUF01345815">
    <property type="protein sequence ID" value="CAG6709217.1"/>
    <property type="molecule type" value="Transcribed_RNA"/>
</dbReference>
<dbReference type="EMBL" id="HBUF01030263">
    <property type="protein sequence ID" value="CAG6614427.1"/>
    <property type="molecule type" value="Transcribed_RNA"/>
</dbReference>
<evidence type="ECO:0000256" key="6">
    <source>
        <dbReference type="ARBA" id="ARBA00023274"/>
    </source>
</evidence>
<dbReference type="GO" id="GO:0003735">
    <property type="term" value="F:structural constituent of ribosome"/>
    <property type="evidence" value="ECO:0007669"/>
    <property type="project" value="TreeGrafter"/>
</dbReference>
<dbReference type="PANTHER" id="PTHR12810:SF0">
    <property type="entry name" value="SMALL RIBOSOMAL SUBUNIT PROTEIN MS29"/>
    <property type="match status" value="1"/>
</dbReference>
<evidence type="ECO:0000256" key="3">
    <source>
        <dbReference type="ARBA" id="ARBA00022946"/>
    </source>
</evidence>
<dbReference type="PRINTS" id="PR01716">
    <property type="entry name" value="DEATHASSOCP3"/>
</dbReference>
<dbReference type="EMBL" id="HBUF01279019">
    <property type="protein sequence ID" value="CAG6686931.1"/>
    <property type="molecule type" value="Transcribed_RNA"/>
</dbReference>
<dbReference type="EMBL" id="HBUF01587461">
    <property type="protein sequence ID" value="CAG6772300.1"/>
    <property type="molecule type" value="Transcribed_RNA"/>
</dbReference>
<dbReference type="GO" id="GO:0006915">
    <property type="term" value="P:apoptotic process"/>
    <property type="evidence" value="ECO:0007669"/>
    <property type="project" value="InterPro"/>
</dbReference>
<accession>A0A8D8XTU0</accession>
<evidence type="ECO:0000256" key="1">
    <source>
        <dbReference type="ARBA" id="ARBA00004173"/>
    </source>
</evidence>
<dbReference type="EMBL" id="HBUF01279020">
    <property type="protein sequence ID" value="CAG6686932.1"/>
    <property type="molecule type" value="Transcribed_RNA"/>
</dbReference>
<keyword evidence="5" id="KW-0496">Mitochondrion</keyword>